<accession>A0A5C5CCS0</accession>
<evidence type="ECO:0000256" key="18">
    <source>
        <dbReference type="PROSITE-ProRule" id="PRU00409"/>
    </source>
</evidence>
<keyword evidence="6 16" id="KW-0547">Nucleotide-binding</keyword>
<evidence type="ECO:0000259" key="19">
    <source>
        <dbReference type="PROSITE" id="PS50975"/>
    </source>
</evidence>
<dbReference type="PROSITE" id="PS00843">
    <property type="entry name" value="DALA_DALA_LIGASE_1"/>
    <property type="match status" value="1"/>
</dbReference>
<keyword evidence="9 14" id="KW-0133">Cell shape</keyword>
<evidence type="ECO:0000256" key="15">
    <source>
        <dbReference type="PIRSR" id="PIRSR039102-1"/>
    </source>
</evidence>
<dbReference type="PIRSF" id="PIRSF039102">
    <property type="entry name" value="Ddl/VanB"/>
    <property type="match status" value="1"/>
</dbReference>
<evidence type="ECO:0000256" key="16">
    <source>
        <dbReference type="PIRSR" id="PIRSR039102-2"/>
    </source>
</evidence>
<dbReference type="Gene3D" id="3.40.50.20">
    <property type="match status" value="1"/>
</dbReference>
<feature type="binding site" evidence="16">
    <location>
        <begin position="314"/>
        <end position="315"/>
    </location>
    <ligand>
        <name>ATP</name>
        <dbReference type="ChEBI" id="CHEBI:30616"/>
    </ligand>
</feature>
<name>A0A5C5CCS0_9HYPH</name>
<evidence type="ECO:0000313" key="22">
    <source>
        <dbReference type="Proteomes" id="UP000313390"/>
    </source>
</evidence>
<dbReference type="GO" id="GO:0005829">
    <property type="term" value="C:cytosol"/>
    <property type="evidence" value="ECO:0007669"/>
    <property type="project" value="TreeGrafter"/>
</dbReference>
<evidence type="ECO:0000256" key="5">
    <source>
        <dbReference type="ARBA" id="ARBA00022723"/>
    </source>
</evidence>
<dbReference type="SUPFAM" id="SSF56059">
    <property type="entry name" value="Glutathione synthetase ATP-binding domain-like"/>
    <property type="match status" value="1"/>
</dbReference>
<dbReference type="GO" id="GO:0008360">
    <property type="term" value="P:regulation of cell shape"/>
    <property type="evidence" value="ECO:0007669"/>
    <property type="project" value="UniProtKB-KW"/>
</dbReference>
<dbReference type="InterPro" id="IPR005905">
    <property type="entry name" value="D_ala_D_ala"/>
</dbReference>
<keyword evidence="4 14" id="KW-0436">Ligase</keyword>
<sequence>MEEISQKLRIAVLFGGRSAEHDVSVLSATNVMNALSLEKYDPVPVFVTHDGQWLLSTFENGALAKPSSGTQLTLMPGGRGRAIAFPKDGTPHELPKIDVLFPVLHGLHGEDGAVQGMAEVARIPLAGCGITGSANALDKDLAKRLFKEAGVPTAHSITISYGNIPTFCELENAMGLPIFIKPARQGSSVGVSKISSNKDYEAAISEGFRHDSKLLAEEFIRGREIECAVLEDIDGTLFVSRTGEIAPAEGHGFYTYDAKYVDSDGAVLNVPADLPQDVEDEIRAFAAKAFRALGCDGMARADFFLTSDMRILVNELNTIPGFTDISMYSKVMAASGISYPEIIDRLVAHGMTRARQSSYNSFCDAPRS</sequence>
<comment type="catalytic activity">
    <reaction evidence="13 14">
        <text>2 D-alanine + ATP = D-alanyl-D-alanine + ADP + phosphate + H(+)</text>
        <dbReference type="Rhea" id="RHEA:11224"/>
        <dbReference type="ChEBI" id="CHEBI:15378"/>
        <dbReference type="ChEBI" id="CHEBI:30616"/>
        <dbReference type="ChEBI" id="CHEBI:43474"/>
        <dbReference type="ChEBI" id="CHEBI:57416"/>
        <dbReference type="ChEBI" id="CHEBI:57822"/>
        <dbReference type="ChEBI" id="CHEBI:456216"/>
        <dbReference type="EC" id="6.3.2.4"/>
    </reaction>
</comment>
<dbReference type="NCBIfam" id="NF002528">
    <property type="entry name" value="PRK01966.1-4"/>
    <property type="match status" value="1"/>
</dbReference>
<keyword evidence="11 17" id="KW-0464">Manganese</keyword>
<evidence type="ECO:0000256" key="6">
    <source>
        <dbReference type="ARBA" id="ARBA00022741"/>
    </source>
</evidence>
<keyword evidence="14" id="KW-0963">Cytoplasm</keyword>
<dbReference type="InterPro" id="IPR011127">
    <property type="entry name" value="Dala_Dala_lig_N"/>
</dbReference>
<feature type="binding site" evidence="16">
    <location>
        <begin position="179"/>
        <end position="181"/>
    </location>
    <ligand>
        <name>ATP</name>
        <dbReference type="ChEBI" id="CHEBI:30616"/>
    </ligand>
</feature>
<evidence type="ECO:0000256" key="4">
    <source>
        <dbReference type="ARBA" id="ARBA00022598"/>
    </source>
</evidence>
<dbReference type="GO" id="GO:0046872">
    <property type="term" value="F:metal ion binding"/>
    <property type="evidence" value="ECO:0007669"/>
    <property type="project" value="UniProtKB-KW"/>
</dbReference>
<dbReference type="GO" id="GO:0005524">
    <property type="term" value="F:ATP binding"/>
    <property type="evidence" value="ECO:0007669"/>
    <property type="project" value="UniProtKB-UniRule"/>
</dbReference>
<feature type="active site" evidence="15">
    <location>
        <position position="187"/>
    </location>
</feature>
<feature type="binding site" evidence="16">
    <location>
        <begin position="187"/>
        <end position="188"/>
    </location>
    <ligand>
        <name>ATP</name>
        <dbReference type="ChEBI" id="CHEBI:30616"/>
    </ligand>
</feature>
<dbReference type="PROSITE" id="PS00844">
    <property type="entry name" value="DALA_DALA_LIGASE_2"/>
    <property type="match status" value="1"/>
</dbReference>
<comment type="cofactor">
    <cofactor evidence="1">
        <name>Mn(2+)</name>
        <dbReference type="ChEBI" id="CHEBI:29035"/>
    </cofactor>
</comment>
<dbReference type="EMBL" id="JACIEX010000028">
    <property type="protein sequence ID" value="MBB4096327.1"/>
    <property type="molecule type" value="Genomic_DNA"/>
</dbReference>
<comment type="pathway">
    <text evidence="14">Cell wall biogenesis; peptidoglycan biosynthesis.</text>
</comment>
<dbReference type="GO" id="GO:0071555">
    <property type="term" value="P:cell wall organization"/>
    <property type="evidence" value="ECO:0007669"/>
    <property type="project" value="UniProtKB-KW"/>
</dbReference>
<evidence type="ECO:0000256" key="1">
    <source>
        <dbReference type="ARBA" id="ARBA00001936"/>
    </source>
</evidence>
<evidence type="ECO:0000256" key="2">
    <source>
        <dbReference type="ARBA" id="ARBA00003921"/>
    </source>
</evidence>
<dbReference type="InterPro" id="IPR013815">
    <property type="entry name" value="ATP_grasp_subdomain_1"/>
</dbReference>
<dbReference type="Pfam" id="PF01820">
    <property type="entry name" value="Dala_Dala_lig_N"/>
    <property type="match status" value="1"/>
</dbReference>
<feature type="binding site" evidence="17">
    <location>
        <position position="315"/>
    </location>
    <ligand>
        <name>Mg(2+)</name>
        <dbReference type="ChEBI" id="CHEBI:18420"/>
        <label>1</label>
    </ligand>
</feature>
<evidence type="ECO:0000256" key="3">
    <source>
        <dbReference type="ARBA" id="ARBA00010871"/>
    </source>
</evidence>
<dbReference type="Gene3D" id="3.30.470.20">
    <property type="entry name" value="ATP-grasp fold, B domain"/>
    <property type="match status" value="1"/>
</dbReference>
<dbReference type="Proteomes" id="UP000553980">
    <property type="component" value="Unassembled WGS sequence"/>
</dbReference>
<dbReference type="NCBIfam" id="TIGR01205">
    <property type="entry name" value="D_ala_D_alaTIGR"/>
    <property type="match status" value="1"/>
</dbReference>
<dbReference type="UniPathway" id="UPA00219"/>
<dbReference type="AlphaFoldDB" id="A0A5C5CCS0"/>
<dbReference type="HAMAP" id="MF_00047">
    <property type="entry name" value="Dala_Dala_lig"/>
    <property type="match status" value="1"/>
</dbReference>
<reference evidence="21 22" key="1">
    <citation type="journal article" date="2011" name="Int. J. Syst. Evol. Microbiol.">
        <title>Ochrobactrum pecoris sp. nov., isolated from farm animals.</title>
        <authorList>
            <person name="Kampfer P."/>
            <person name="Huber B."/>
            <person name="Busse H.J."/>
            <person name="Scholz H.C."/>
            <person name="Tomaso H."/>
            <person name="Hotzel H."/>
            <person name="Melzer F."/>
        </authorList>
    </citation>
    <scope>NUCLEOTIDE SEQUENCE [LARGE SCALE GENOMIC DNA]</scope>
    <source>
        <strain evidence="21 22">08RB2639</strain>
    </source>
</reference>
<evidence type="ECO:0000256" key="12">
    <source>
        <dbReference type="ARBA" id="ARBA00023316"/>
    </source>
</evidence>
<evidence type="ECO:0000313" key="20">
    <source>
        <dbReference type="EMBL" id="MBB4096327.1"/>
    </source>
</evidence>
<dbReference type="EMBL" id="VEWK01000025">
    <property type="protein sequence ID" value="TNV08745.1"/>
    <property type="molecule type" value="Genomic_DNA"/>
</dbReference>
<dbReference type="InterPro" id="IPR011761">
    <property type="entry name" value="ATP-grasp"/>
</dbReference>
<feature type="active site" evidence="15">
    <location>
        <position position="326"/>
    </location>
</feature>
<dbReference type="RefSeq" id="WP_140023272.1">
    <property type="nucleotide sequence ID" value="NZ_JACIEX010000028.1"/>
</dbReference>
<evidence type="ECO:0000256" key="10">
    <source>
        <dbReference type="ARBA" id="ARBA00022984"/>
    </source>
</evidence>
<dbReference type="InterPro" id="IPR000291">
    <property type="entry name" value="D-Ala_lig_Van_CS"/>
</dbReference>
<feature type="binding site" evidence="17">
    <location>
        <position position="302"/>
    </location>
    <ligand>
        <name>Mg(2+)</name>
        <dbReference type="ChEBI" id="CHEBI:18420"/>
        <label>1</label>
    </ligand>
</feature>
<dbReference type="SUPFAM" id="SSF52440">
    <property type="entry name" value="PreATP-grasp domain"/>
    <property type="match status" value="1"/>
</dbReference>
<keyword evidence="7 18" id="KW-0067">ATP-binding</keyword>
<dbReference type="GO" id="GO:0009252">
    <property type="term" value="P:peptidoglycan biosynthetic process"/>
    <property type="evidence" value="ECO:0007669"/>
    <property type="project" value="UniProtKB-UniRule"/>
</dbReference>
<organism evidence="21 22">
    <name type="scientific">Brucella pecoris</name>
    <dbReference type="NCBI Taxonomy" id="867683"/>
    <lineage>
        <taxon>Bacteria</taxon>
        <taxon>Pseudomonadati</taxon>
        <taxon>Pseudomonadota</taxon>
        <taxon>Alphaproteobacteria</taxon>
        <taxon>Hyphomicrobiales</taxon>
        <taxon>Brucellaceae</taxon>
        <taxon>Brucella/Ochrobactrum group</taxon>
        <taxon>Brucella</taxon>
    </lineage>
</organism>
<feature type="binding site" evidence="17">
    <location>
        <position position="315"/>
    </location>
    <ligand>
        <name>Mg(2+)</name>
        <dbReference type="ChEBI" id="CHEBI:18420"/>
        <label>2</label>
    </ligand>
</feature>
<dbReference type="OrthoDB" id="9813261at2"/>
<proteinExistence type="inferred from homology"/>
<comment type="cofactor">
    <cofactor evidence="17">
        <name>Mg(2+)</name>
        <dbReference type="ChEBI" id="CHEBI:18420"/>
    </cofactor>
    <cofactor evidence="17">
        <name>Mn(2+)</name>
        <dbReference type="ChEBI" id="CHEBI:29035"/>
    </cofactor>
    <text evidence="17">Binds 2 magnesium or manganese ions per subunit.</text>
</comment>
<keyword evidence="5 17" id="KW-0479">Metal-binding</keyword>
<reference evidence="21" key="2">
    <citation type="submission" date="2019-06" db="EMBL/GenBank/DDBJ databases">
        <authorList>
            <person name="Hu M."/>
        </authorList>
    </citation>
    <scope>NUCLEOTIDE SEQUENCE</scope>
    <source>
        <strain evidence="21">08RB2639</strain>
    </source>
</reference>
<keyword evidence="12 14" id="KW-0961">Cell wall biogenesis/degradation</keyword>
<feature type="active site" evidence="15">
    <location>
        <position position="20"/>
    </location>
</feature>
<evidence type="ECO:0000313" key="23">
    <source>
        <dbReference type="Proteomes" id="UP000553980"/>
    </source>
</evidence>
<dbReference type="FunFam" id="3.30.470.20:FF:000008">
    <property type="entry name" value="D-alanine--D-alanine ligase"/>
    <property type="match status" value="1"/>
</dbReference>
<dbReference type="PANTHER" id="PTHR23132:SF25">
    <property type="entry name" value="D-ALANINE--D-ALANINE LIGASE A"/>
    <property type="match status" value="1"/>
</dbReference>
<dbReference type="Proteomes" id="UP000313390">
    <property type="component" value="Unassembled WGS sequence"/>
</dbReference>
<feature type="binding site" evidence="17">
    <location>
        <position position="317"/>
    </location>
    <ligand>
        <name>Mg(2+)</name>
        <dbReference type="ChEBI" id="CHEBI:18420"/>
        <label>2</label>
    </ligand>
</feature>
<feature type="binding site" evidence="16">
    <location>
        <position position="139"/>
    </location>
    <ligand>
        <name>ATP</name>
        <dbReference type="ChEBI" id="CHEBI:30616"/>
    </ligand>
</feature>
<evidence type="ECO:0000313" key="21">
    <source>
        <dbReference type="EMBL" id="TNV08745.1"/>
    </source>
</evidence>
<dbReference type="PANTHER" id="PTHR23132">
    <property type="entry name" value="D-ALANINE--D-ALANINE LIGASE"/>
    <property type="match status" value="1"/>
</dbReference>
<reference evidence="20 23" key="3">
    <citation type="submission" date="2020-08" db="EMBL/GenBank/DDBJ databases">
        <title>Genomic Encyclopedia of Type Strains, Phase IV (KMG-IV): sequencing the most valuable type-strain genomes for metagenomic binning, comparative biology and taxonomic classification.</title>
        <authorList>
            <person name="Goeker M."/>
        </authorList>
    </citation>
    <scope>NUCLEOTIDE SEQUENCE [LARGE SCALE GENOMIC DNA]</scope>
    <source>
        <strain evidence="20 23">DSM 23868</strain>
    </source>
</reference>
<comment type="similarity">
    <text evidence="3 14">Belongs to the D-alanine--D-alanine ligase family.</text>
</comment>
<keyword evidence="23" id="KW-1185">Reference proteome</keyword>
<gene>
    <name evidence="14" type="primary">ddl</name>
    <name evidence="21" type="ORF">FIB18_23555</name>
    <name evidence="20" type="ORF">GGQ79_004888</name>
</gene>
<dbReference type="PROSITE" id="PS50975">
    <property type="entry name" value="ATP_GRASP"/>
    <property type="match status" value="1"/>
</dbReference>
<dbReference type="InterPro" id="IPR016185">
    <property type="entry name" value="PreATP-grasp_dom_sf"/>
</dbReference>
<dbReference type="Pfam" id="PF07478">
    <property type="entry name" value="Dala_Dala_lig_C"/>
    <property type="match status" value="1"/>
</dbReference>
<comment type="subcellular location">
    <subcellularLocation>
        <location evidence="14">Cytoplasm</location>
    </subcellularLocation>
</comment>
<dbReference type="Gene3D" id="3.30.1490.20">
    <property type="entry name" value="ATP-grasp fold, A domain"/>
    <property type="match status" value="1"/>
</dbReference>
<feature type="binding site" evidence="16">
    <location>
        <begin position="217"/>
        <end position="224"/>
    </location>
    <ligand>
        <name>ATP</name>
        <dbReference type="ChEBI" id="CHEBI:30616"/>
    </ligand>
</feature>
<keyword evidence="8 17" id="KW-0460">Magnesium</keyword>
<dbReference type="GO" id="GO:0008716">
    <property type="term" value="F:D-alanine-D-alanine ligase activity"/>
    <property type="evidence" value="ECO:0007669"/>
    <property type="project" value="UniProtKB-UniRule"/>
</dbReference>
<comment type="function">
    <text evidence="2 14">Cell wall formation.</text>
</comment>
<evidence type="ECO:0000256" key="8">
    <source>
        <dbReference type="ARBA" id="ARBA00022842"/>
    </source>
</evidence>
<evidence type="ECO:0000256" key="17">
    <source>
        <dbReference type="PIRSR" id="PIRSR039102-3"/>
    </source>
</evidence>
<dbReference type="EC" id="6.3.2.4" evidence="14"/>
<feature type="domain" description="ATP-grasp" evidence="19">
    <location>
        <begin position="143"/>
        <end position="348"/>
    </location>
</feature>
<evidence type="ECO:0000256" key="9">
    <source>
        <dbReference type="ARBA" id="ARBA00022960"/>
    </source>
</evidence>
<evidence type="ECO:0000256" key="11">
    <source>
        <dbReference type="ARBA" id="ARBA00023211"/>
    </source>
</evidence>
<keyword evidence="10 14" id="KW-0573">Peptidoglycan synthesis</keyword>
<protein>
    <recommendedName>
        <fullName evidence="14">D-alanine--D-alanine ligase</fullName>
        <ecNumber evidence="14">6.3.2.4</ecNumber>
    </recommendedName>
    <alternativeName>
        <fullName evidence="14">D-Ala-D-Ala ligase</fullName>
    </alternativeName>
    <alternativeName>
        <fullName evidence="14">D-alanylalanine synthetase</fullName>
    </alternativeName>
</protein>
<evidence type="ECO:0000256" key="13">
    <source>
        <dbReference type="ARBA" id="ARBA00047614"/>
    </source>
</evidence>
<evidence type="ECO:0000256" key="7">
    <source>
        <dbReference type="ARBA" id="ARBA00022840"/>
    </source>
</evidence>
<dbReference type="InterPro" id="IPR011095">
    <property type="entry name" value="Dala_Dala_lig_C"/>
</dbReference>
<comment type="caution">
    <text evidence="21">The sequence shown here is derived from an EMBL/GenBank/DDBJ whole genome shotgun (WGS) entry which is preliminary data.</text>
</comment>
<evidence type="ECO:0000256" key="14">
    <source>
        <dbReference type="HAMAP-Rule" id="MF_00047"/>
    </source>
</evidence>